<keyword evidence="1" id="KW-0472">Membrane</keyword>
<dbReference type="AlphaFoldDB" id="A0A1F8F1R1"/>
<evidence type="ECO:0000313" key="2">
    <source>
        <dbReference type="EMBL" id="OGN07077.1"/>
    </source>
</evidence>
<keyword evidence="1" id="KW-0812">Transmembrane</keyword>
<dbReference type="EMBL" id="MGJM01000004">
    <property type="protein sequence ID" value="OGN07077.1"/>
    <property type="molecule type" value="Genomic_DNA"/>
</dbReference>
<evidence type="ECO:0000313" key="3">
    <source>
        <dbReference type="Proteomes" id="UP000177605"/>
    </source>
</evidence>
<evidence type="ECO:0000256" key="1">
    <source>
        <dbReference type="SAM" id="Phobius"/>
    </source>
</evidence>
<reference evidence="2 3" key="1">
    <citation type="journal article" date="2016" name="Nat. Commun.">
        <title>Thousands of microbial genomes shed light on interconnected biogeochemical processes in an aquifer system.</title>
        <authorList>
            <person name="Anantharaman K."/>
            <person name="Brown C.T."/>
            <person name="Hug L.A."/>
            <person name="Sharon I."/>
            <person name="Castelle C.J."/>
            <person name="Probst A.J."/>
            <person name="Thomas B.C."/>
            <person name="Singh A."/>
            <person name="Wilkins M.J."/>
            <person name="Karaoz U."/>
            <person name="Brodie E.L."/>
            <person name="Williams K.H."/>
            <person name="Hubbard S.S."/>
            <person name="Banfield J.F."/>
        </authorList>
    </citation>
    <scope>NUCLEOTIDE SEQUENCE [LARGE SCALE GENOMIC DNA]</scope>
</reference>
<feature type="transmembrane region" description="Helical" evidence="1">
    <location>
        <begin position="186"/>
        <end position="207"/>
    </location>
</feature>
<comment type="caution">
    <text evidence="2">The sequence shown here is derived from an EMBL/GenBank/DDBJ whole genome shotgun (WGS) entry which is preliminary data.</text>
</comment>
<accession>A0A1F8F1R1</accession>
<protein>
    <submittedName>
        <fullName evidence="2">Uncharacterized protein</fullName>
    </submittedName>
</protein>
<keyword evidence="1" id="KW-1133">Transmembrane helix</keyword>
<proteinExistence type="predicted"/>
<organism evidence="2 3">
    <name type="scientific">Candidatus Yanofskybacteria bacterium RIFCSPHIGHO2_01_FULL_48_25b</name>
    <dbReference type="NCBI Taxonomy" id="1802672"/>
    <lineage>
        <taxon>Bacteria</taxon>
        <taxon>Candidatus Yanofskyibacteriota</taxon>
    </lineage>
</organism>
<sequence>MKNVFVVVFCLAYLILNTSYIIPVRADTAPPNAKDFSYLFHLYYDNGQLSADRDFQFSYDIIGAPYTAPALATETPYRGEVINFMGEIADHFAFDPKAGDVKFTKGKISVKAPYIADGDKVVFYDSRNLAVLTVNVSGSSFCNDDGVCNDEKGEDSSSCPKDCKQSLPAPPVTPAVTAEGEGGTSLLAGILYALAGLVLFGGLWFFLKRRKNPSPTLPTPPIPPNPQKPL</sequence>
<name>A0A1F8F1R1_9BACT</name>
<gene>
    <name evidence="2" type="ORF">A2669_02400</name>
</gene>
<dbReference type="Proteomes" id="UP000177605">
    <property type="component" value="Unassembled WGS sequence"/>
</dbReference>